<sequence>MNTMNENMDIGFFNLLSKSYSRFTNKPLVPAAYEGHAAAQWLYEEAPFGLLAHNTDPDPRFIYANKTAQKCFGYDWDEFTALLSRFSAEMPDRDERQRLLDRASRYGYINDYRGIRVAKSGRRFWIDQVTLWQLIDEEGTLHGQAALIPEWHDV</sequence>
<dbReference type="InterPro" id="IPR035965">
    <property type="entry name" value="PAS-like_dom_sf"/>
</dbReference>
<dbReference type="Gene3D" id="3.30.450.20">
    <property type="entry name" value="PAS domain"/>
    <property type="match status" value="1"/>
</dbReference>
<name>A0ABQ0H506_9HYPH</name>
<evidence type="ECO:0000313" key="2">
    <source>
        <dbReference type="EMBL" id="GAB1584018.1"/>
    </source>
</evidence>
<dbReference type="Proteomes" id="UP001628091">
    <property type="component" value="Unassembled WGS sequence"/>
</dbReference>
<dbReference type="Pfam" id="PF08670">
    <property type="entry name" value="MEKHLA"/>
    <property type="match status" value="1"/>
</dbReference>
<gene>
    <name evidence="2" type="ORF">PPNSA23_39610</name>
</gene>
<evidence type="ECO:0000259" key="1">
    <source>
        <dbReference type="Pfam" id="PF08670"/>
    </source>
</evidence>
<reference evidence="2 3" key="1">
    <citation type="submission" date="2024-10" db="EMBL/GenBank/DDBJ databases">
        <title>Isolation, draft genome sequencing and identification of Phyllobacterium sp. NSA23, isolated from leaf soil.</title>
        <authorList>
            <person name="Akita H."/>
        </authorList>
    </citation>
    <scope>NUCLEOTIDE SEQUENCE [LARGE SCALE GENOMIC DNA]</scope>
    <source>
        <strain evidence="2 3">NSA23</strain>
    </source>
</reference>
<dbReference type="EMBL" id="BAAFZP010000002">
    <property type="protein sequence ID" value="GAB1584018.1"/>
    <property type="molecule type" value="Genomic_DNA"/>
</dbReference>
<evidence type="ECO:0000313" key="3">
    <source>
        <dbReference type="Proteomes" id="UP001628091"/>
    </source>
</evidence>
<dbReference type="SUPFAM" id="SSF55785">
    <property type="entry name" value="PYP-like sensor domain (PAS domain)"/>
    <property type="match status" value="1"/>
</dbReference>
<proteinExistence type="predicted"/>
<dbReference type="InterPro" id="IPR013978">
    <property type="entry name" value="MEKHLA"/>
</dbReference>
<organism evidence="2 3">
    <name type="scientific">Phyllobacterium phragmitis</name>
    <dbReference type="NCBI Taxonomy" id="2670329"/>
    <lineage>
        <taxon>Bacteria</taxon>
        <taxon>Pseudomonadati</taxon>
        <taxon>Pseudomonadota</taxon>
        <taxon>Alphaproteobacteria</taxon>
        <taxon>Hyphomicrobiales</taxon>
        <taxon>Phyllobacteriaceae</taxon>
        <taxon>Phyllobacterium</taxon>
    </lineage>
</organism>
<comment type="caution">
    <text evidence="2">The sequence shown here is derived from an EMBL/GenBank/DDBJ whole genome shotgun (WGS) entry which is preliminary data.</text>
</comment>
<protein>
    <submittedName>
        <fullName evidence="2">MEKHLA domain-containing protein</fullName>
    </submittedName>
</protein>
<feature type="domain" description="MEKHLA" evidence="1">
    <location>
        <begin position="12"/>
        <end position="152"/>
    </location>
</feature>
<keyword evidence="3" id="KW-1185">Reference proteome</keyword>
<accession>A0ABQ0H506</accession>